<name>A0ABQ5NY17_9ACTN</name>
<feature type="region of interest" description="Disordered" evidence="3">
    <location>
        <begin position="133"/>
        <end position="152"/>
    </location>
</feature>
<keyword evidence="2" id="KW-0521">NADP</keyword>
<organism evidence="5 6">
    <name type="scientific">Streptomyces yaizuensis</name>
    <dbReference type="NCBI Taxonomy" id="2989713"/>
    <lineage>
        <taxon>Bacteria</taxon>
        <taxon>Bacillati</taxon>
        <taxon>Actinomycetota</taxon>
        <taxon>Actinomycetes</taxon>
        <taxon>Kitasatosporales</taxon>
        <taxon>Streptomycetaceae</taxon>
        <taxon>Streptomyces</taxon>
    </lineage>
</organism>
<dbReference type="InterPro" id="IPR008030">
    <property type="entry name" value="NmrA-like"/>
</dbReference>
<dbReference type="Gene3D" id="3.90.25.10">
    <property type="entry name" value="UDP-galactose 4-epimerase, domain 1"/>
    <property type="match status" value="1"/>
</dbReference>
<dbReference type="Gene3D" id="3.40.50.720">
    <property type="entry name" value="NAD(P)-binding Rossmann-like Domain"/>
    <property type="match status" value="1"/>
</dbReference>
<dbReference type="RefSeq" id="WP_323447124.1">
    <property type="nucleotide sequence ID" value="NZ_BSBI01000004.1"/>
</dbReference>
<keyword evidence="6" id="KW-1185">Reference proteome</keyword>
<comment type="caution">
    <text evidence="5">The sequence shown here is derived from an EMBL/GenBank/DDBJ whole genome shotgun (WGS) entry which is preliminary data.</text>
</comment>
<gene>
    <name evidence="5" type="ORF">SYYSPA8_12145</name>
</gene>
<evidence type="ECO:0000256" key="3">
    <source>
        <dbReference type="SAM" id="MobiDB-lite"/>
    </source>
</evidence>
<dbReference type="InterPro" id="IPR036291">
    <property type="entry name" value="NAD(P)-bd_dom_sf"/>
</dbReference>
<comment type="similarity">
    <text evidence="1">Belongs to the NmrA-type oxidoreductase family.</text>
</comment>
<dbReference type="SUPFAM" id="SSF51735">
    <property type="entry name" value="NAD(P)-binding Rossmann-fold domains"/>
    <property type="match status" value="1"/>
</dbReference>
<evidence type="ECO:0000256" key="2">
    <source>
        <dbReference type="ARBA" id="ARBA00022857"/>
    </source>
</evidence>
<dbReference type="Pfam" id="PF05368">
    <property type="entry name" value="NmrA"/>
    <property type="match status" value="2"/>
</dbReference>
<feature type="compositionally biased region" description="Gly residues" evidence="3">
    <location>
        <begin position="140"/>
        <end position="151"/>
    </location>
</feature>
<evidence type="ECO:0000313" key="6">
    <source>
        <dbReference type="Proteomes" id="UP001291653"/>
    </source>
</evidence>
<protein>
    <submittedName>
        <fullName evidence="5">NmrA family NAD(P)-binding protein</fullName>
    </submittedName>
</protein>
<dbReference type="EMBL" id="BSBI01000004">
    <property type="protein sequence ID" value="GLF95048.1"/>
    <property type="molecule type" value="Genomic_DNA"/>
</dbReference>
<dbReference type="InterPro" id="IPR051164">
    <property type="entry name" value="NmrA-like_oxidored"/>
</dbReference>
<evidence type="ECO:0000259" key="4">
    <source>
        <dbReference type="Pfam" id="PF05368"/>
    </source>
</evidence>
<proteinExistence type="inferred from homology"/>
<evidence type="ECO:0000256" key="1">
    <source>
        <dbReference type="ARBA" id="ARBA00006328"/>
    </source>
</evidence>
<accession>A0ABQ5NY17</accession>
<evidence type="ECO:0000313" key="5">
    <source>
        <dbReference type="EMBL" id="GLF95048.1"/>
    </source>
</evidence>
<reference evidence="5 6" key="1">
    <citation type="submission" date="2022-10" db="EMBL/GenBank/DDBJ databases">
        <title>Draft genome sequence of Streptomyces sp. YSPA8.</title>
        <authorList>
            <person name="Moriuchi R."/>
            <person name="Dohra H."/>
            <person name="Yamamura H."/>
            <person name="Kodani S."/>
        </authorList>
    </citation>
    <scope>NUCLEOTIDE SEQUENCE [LARGE SCALE GENOMIC DNA]</scope>
    <source>
        <strain evidence="5 6">YSPA8</strain>
    </source>
</reference>
<dbReference type="PANTHER" id="PTHR42748:SF28">
    <property type="entry name" value="NMRA-LIKE DOMAIN-CONTAINING PROTEIN"/>
    <property type="match status" value="1"/>
</dbReference>
<sequence length="336" mass="34956">MPGTKKIIAVVGATGSQGGGLARALLADRDGPFALRALTRDAGSAGARRLAAAGAEVVAADLDDETSVRAAFEGAYGAFVVTNFWAPRPEADVRRRTAAQMEQEQAGNAARAARAAGLRHVIWSTLEDTREVLRGDDGDGAGGSGAGGSGGPVPVLEGDYTVPHFDAKAEADRLFTAEGVPTTFLRTAFFYEAFLGGMGPVRDGDGTLVLTLPMAGARLAAIASEDIGRTALGVFRHPELAGRTVSIAGAHHTGAEIAELFTAALGEKVLYRPADLDEYRASGGFAADELANMFAYYVRAAGTFTGERDLDTVRALNPGLQPLTDWLALHAAETVR</sequence>
<feature type="domain" description="NmrA-like" evidence="4">
    <location>
        <begin position="161"/>
        <end position="297"/>
    </location>
</feature>
<feature type="domain" description="NmrA-like" evidence="4">
    <location>
        <begin position="4"/>
        <end position="128"/>
    </location>
</feature>
<dbReference type="Proteomes" id="UP001291653">
    <property type="component" value="Unassembled WGS sequence"/>
</dbReference>
<dbReference type="PANTHER" id="PTHR42748">
    <property type="entry name" value="NITROGEN METABOLITE REPRESSION PROTEIN NMRA FAMILY MEMBER"/>
    <property type="match status" value="1"/>
</dbReference>